<dbReference type="EMBL" id="GBEZ01017526">
    <property type="protein sequence ID" value="JAC68819.1"/>
    <property type="molecule type" value="Transcribed_RNA"/>
</dbReference>
<protein>
    <submittedName>
        <fullName evidence="2">Uncharacterized protein</fullName>
    </submittedName>
</protein>
<gene>
    <name evidence="2" type="ORF">TSPGSL018_7854</name>
</gene>
<feature type="non-terminal residue" evidence="2">
    <location>
        <position position="1"/>
    </location>
</feature>
<proteinExistence type="predicted"/>
<dbReference type="AlphaFoldDB" id="A0A061RDF3"/>
<reference evidence="2" key="1">
    <citation type="submission" date="2014-05" db="EMBL/GenBank/DDBJ databases">
        <title>The transcriptome of the halophilic microalga Tetraselmis sp. GSL018 isolated from the Great Salt Lake, Utah.</title>
        <authorList>
            <person name="Jinkerson R.E."/>
            <person name="D'Adamo S."/>
            <person name="Posewitz M.C."/>
        </authorList>
    </citation>
    <scope>NUCLEOTIDE SEQUENCE</scope>
    <source>
        <strain evidence="2">GSL018</strain>
    </source>
</reference>
<evidence type="ECO:0000256" key="1">
    <source>
        <dbReference type="SAM" id="MobiDB-lite"/>
    </source>
</evidence>
<accession>A0A061RDF3</accession>
<sequence>PPPPKSDPMPSNPDRQAYNLSMGNVLRYENHLMSLLTLPIAPAHHAPSSTWPAGATDYGDRVPSRTPSRPTRGVRGAPATGTPSG</sequence>
<organism evidence="2">
    <name type="scientific">Tetraselmis sp. GSL018</name>
    <dbReference type="NCBI Taxonomy" id="582737"/>
    <lineage>
        <taxon>Eukaryota</taxon>
        <taxon>Viridiplantae</taxon>
        <taxon>Chlorophyta</taxon>
        <taxon>core chlorophytes</taxon>
        <taxon>Chlorodendrophyceae</taxon>
        <taxon>Chlorodendrales</taxon>
        <taxon>Chlorodendraceae</taxon>
        <taxon>Tetraselmis</taxon>
    </lineage>
</organism>
<feature type="region of interest" description="Disordered" evidence="1">
    <location>
        <begin position="43"/>
        <end position="85"/>
    </location>
</feature>
<feature type="compositionally biased region" description="Low complexity" evidence="1">
    <location>
        <begin position="64"/>
        <end position="76"/>
    </location>
</feature>
<name>A0A061RDF3_9CHLO</name>
<evidence type="ECO:0000313" key="2">
    <source>
        <dbReference type="EMBL" id="JAC68819.1"/>
    </source>
</evidence>